<feature type="compositionally biased region" description="Acidic residues" evidence="1">
    <location>
        <begin position="110"/>
        <end position="128"/>
    </location>
</feature>
<name>Q8V7C7_9VIRU</name>
<accession>Q8V7C7</accession>
<organism evidence="3">
    <name type="scientific">Torque teno virus</name>
    <dbReference type="NCBI Taxonomy" id="68887"/>
    <lineage>
        <taxon>Viruses</taxon>
        <taxon>Monodnaviria</taxon>
        <taxon>Shotokuvirae</taxon>
        <taxon>Commensaviricota</taxon>
        <taxon>Cardeaviricetes</taxon>
        <taxon>Sanitavirales</taxon>
        <taxon>Anelloviridae</taxon>
    </lineage>
</organism>
<gene>
    <name evidence="3" type="primary">ORF2</name>
</gene>
<dbReference type="Pfam" id="PF02957">
    <property type="entry name" value="TT_ORF2-like"/>
    <property type="match status" value="1"/>
</dbReference>
<feature type="region of interest" description="Disordered" evidence="1">
    <location>
        <begin position="42"/>
        <end position="128"/>
    </location>
</feature>
<feature type="compositionally biased region" description="Low complexity" evidence="1">
    <location>
        <begin position="66"/>
        <end position="77"/>
    </location>
</feature>
<reference evidence="3" key="1">
    <citation type="journal article" date="2002" name="Arch. Virol.">
        <title>Analysis of the entire genomes of thirteen TT virus variants classifiable into the fourth and fifth genetic groups, isolated from viremic infants.</title>
        <authorList>
            <person name="Peng Y.H."/>
            <person name="Nishizawa T."/>
            <person name="Takahashi M."/>
            <person name="Ishikawa T."/>
            <person name="Yoshikawa A."/>
            <person name="Okamoto H."/>
        </authorList>
    </citation>
    <scope>NUCLEOTIDE SEQUENCE</scope>
</reference>
<evidence type="ECO:0000313" key="3">
    <source>
        <dbReference type="EMBL" id="BAB79393.1"/>
    </source>
</evidence>
<sequence length="128" mass="13370">MPWRPSVHNIPGREAQWFSSIWSSHDCFCGCGDPIGHLNSLNNRFRDGGAPRPPPGLDQPNPDPQQGPERPLRALPALPAPADPDPAPRRGGGADGGGAAGVAAAADHGDYDEGDLEDLFAAAAEDDM</sequence>
<evidence type="ECO:0000256" key="1">
    <source>
        <dbReference type="SAM" id="MobiDB-lite"/>
    </source>
</evidence>
<dbReference type="EMBL" id="AB064625">
    <property type="protein sequence ID" value="BAB79393.1"/>
    <property type="molecule type" value="Genomic_DNA"/>
</dbReference>
<feature type="domain" description="Hepatitis TT virus Orf2/Gyrovirus Vp2 N-terminal" evidence="2">
    <location>
        <begin position="11"/>
        <end position="58"/>
    </location>
</feature>
<evidence type="ECO:0000259" key="2">
    <source>
        <dbReference type="Pfam" id="PF02957"/>
    </source>
</evidence>
<dbReference type="InterPro" id="IPR004118">
    <property type="entry name" value="HEV_TT_vir_Orf2/Gyrovir_Vp2_N"/>
</dbReference>
<protein>
    <submittedName>
        <fullName evidence="3">ORF2</fullName>
    </submittedName>
</protein>
<feature type="compositionally biased region" description="Gly residues" evidence="1">
    <location>
        <begin position="90"/>
        <end position="100"/>
    </location>
</feature>
<feature type="compositionally biased region" description="Pro residues" evidence="1">
    <location>
        <begin position="51"/>
        <end position="65"/>
    </location>
</feature>
<proteinExistence type="predicted"/>